<name>A0A7S1VPT8_9EUKA</name>
<protein>
    <recommendedName>
        <fullName evidence="11">MYND-type domain-containing protein</fullName>
    </recommendedName>
</protein>
<dbReference type="CDD" id="cd06467">
    <property type="entry name" value="p23_NUDC_like"/>
    <property type="match status" value="1"/>
</dbReference>
<dbReference type="Gene3D" id="6.10.140.2220">
    <property type="match status" value="1"/>
</dbReference>
<dbReference type="EMBL" id="HBGL01014385">
    <property type="protein sequence ID" value="CAD9307175.1"/>
    <property type="molecule type" value="Transcribed_RNA"/>
</dbReference>
<dbReference type="PROSITE" id="PS50865">
    <property type="entry name" value="ZF_MYND_2"/>
    <property type="match status" value="1"/>
</dbReference>
<comment type="subcellular location">
    <subcellularLocation>
        <location evidence="1">Cytoplasm</location>
    </subcellularLocation>
</comment>
<keyword evidence="3" id="KW-0479">Metal-binding</keyword>
<accession>A0A7S1VPT8</accession>
<dbReference type="GO" id="GO:0005737">
    <property type="term" value="C:cytoplasm"/>
    <property type="evidence" value="ECO:0007669"/>
    <property type="project" value="UniProtKB-SubCell"/>
</dbReference>
<evidence type="ECO:0000259" key="8">
    <source>
        <dbReference type="PROSITE" id="PS50865"/>
    </source>
</evidence>
<dbReference type="InterPro" id="IPR007052">
    <property type="entry name" value="CS_dom"/>
</dbReference>
<gene>
    <name evidence="10" type="ORF">SSP0437_LOCUS11252</name>
</gene>
<evidence type="ECO:0000259" key="9">
    <source>
        <dbReference type="PROSITE" id="PS51203"/>
    </source>
</evidence>
<evidence type="ECO:0000256" key="6">
    <source>
        <dbReference type="PROSITE-ProRule" id="PRU00134"/>
    </source>
</evidence>
<dbReference type="SUPFAM" id="SSF144232">
    <property type="entry name" value="HIT/MYND zinc finger-like"/>
    <property type="match status" value="1"/>
</dbReference>
<dbReference type="PROSITE" id="PS51203">
    <property type="entry name" value="CS"/>
    <property type="match status" value="1"/>
</dbReference>
<feature type="compositionally biased region" description="Acidic residues" evidence="7">
    <location>
        <begin position="516"/>
        <end position="531"/>
    </location>
</feature>
<dbReference type="GO" id="GO:0008270">
    <property type="term" value="F:zinc ion binding"/>
    <property type="evidence" value="ECO:0007669"/>
    <property type="project" value="UniProtKB-KW"/>
</dbReference>
<dbReference type="GO" id="GO:0006457">
    <property type="term" value="P:protein folding"/>
    <property type="evidence" value="ECO:0007669"/>
    <property type="project" value="TreeGrafter"/>
</dbReference>
<dbReference type="Gene3D" id="2.60.40.790">
    <property type="match status" value="1"/>
</dbReference>
<keyword evidence="4 6" id="KW-0863">Zinc-finger</keyword>
<dbReference type="GO" id="GO:0051082">
    <property type="term" value="F:unfolded protein binding"/>
    <property type="evidence" value="ECO:0007669"/>
    <property type="project" value="TreeGrafter"/>
</dbReference>
<evidence type="ECO:0008006" key="11">
    <source>
        <dbReference type="Google" id="ProtNLM"/>
    </source>
</evidence>
<dbReference type="InterPro" id="IPR008978">
    <property type="entry name" value="HSP20-like_chaperone"/>
</dbReference>
<feature type="domain" description="CS" evidence="9">
    <location>
        <begin position="572"/>
        <end position="674"/>
    </location>
</feature>
<dbReference type="SUPFAM" id="SSF49764">
    <property type="entry name" value="HSP20-like chaperones"/>
    <property type="match status" value="1"/>
</dbReference>
<feature type="compositionally biased region" description="Acidic residues" evidence="7">
    <location>
        <begin position="115"/>
        <end position="124"/>
    </location>
</feature>
<dbReference type="Pfam" id="PF04969">
    <property type="entry name" value="CS"/>
    <property type="match status" value="1"/>
</dbReference>
<evidence type="ECO:0000313" key="10">
    <source>
        <dbReference type="EMBL" id="CAD9307175.1"/>
    </source>
</evidence>
<dbReference type="InterPro" id="IPR037898">
    <property type="entry name" value="NudC_fam"/>
</dbReference>
<feature type="region of interest" description="Disordered" evidence="7">
    <location>
        <begin position="711"/>
        <end position="745"/>
    </location>
</feature>
<keyword evidence="5" id="KW-0862">Zinc</keyword>
<feature type="domain" description="MYND-type" evidence="8">
    <location>
        <begin position="423"/>
        <end position="461"/>
    </location>
</feature>
<dbReference type="InterPro" id="IPR002893">
    <property type="entry name" value="Znf_MYND"/>
</dbReference>
<dbReference type="PANTHER" id="PTHR12356:SF3">
    <property type="entry name" value="NUCLEAR MIGRATION PROTEIN NUDC"/>
    <property type="match status" value="1"/>
</dbReference>
<feature type="region of interest" description="Disordered" evidence="7">
    <location>
        <begin position="500"/>
        <end position="537"/>
    </location>
</feature>
<sequence>MQRWYDKFDKIIEDELPEERHNEAIQKYIETEMGEEEKRVITLKGKKSVWQVAAERVALVEQGKADELAAQKRERERHLRQPVARAGSAAGRNMPEWEVDSMLEEEDKDSKEFGELVDSDEEDPVQAAEDRARREADLAGLFGHTKADGTLDMDRMMFEMNKMNERRMAQKAERSKEQLANRKRSKFRLPPKVTYMPSDRKLIGVQAKEKADAAAPPKFRHIPGLPCVANPSCVACRSDTFRRTMNEFHVKYWSQLKVTFKELTCHYGWDVARGHAPLAETDVARCSHCSYRAWETVTCLACGRATGAERAGLLAFETLQVHSPYCDPASDNEIRSRQPASLGLKFCGCVVHMKPYLFCSTDCVNRTIFCEAAKENPCVGPTVRVVGDVTLAEYGPIMATRHIEDDATTEADHYGSNANQRQCIKCSAPARKHCSRCKNKEFAYCSVECQRRDWKRHETHCTLKVMYPHGRPVDEQEKAREETRRKWQEKDEEALLGIGEPTKVAFDPVPGKVEEEKEESDCNDDDDDDNNDAPPALVRVPVEVDDFPDVPDETEPWDGVLQTPNARGGGLGPDKLYAWTQTATEVEVRLPVPAEVTKDLIRFKIRRTTVDVRLVGRRQPLLRGTLGGAVKFSDAWWTLESRSRTDDKVFVLTLPKAEAALANDPLARFWSCVVETHPQIDRSMLDMDALMSAMDESQKEAWTRAYEVERARSQRRGQVPPSPQQFMAKASTEASMTPEEREARANRAIREDPRVQAALRDPRIVQFMAESPKDPSQPVDPAWPARASQFLSDPALRDHFEVLMEAGVVNTAIRG</sequence>
<evidence type="ECO:0000256" key="4">
    <source>
        <dbReference type="ARBA" id="ARBA00022771"/>
    </source>
</evidence>
<dbReference type="PANTHER" id="PTHR12356">
    <property type="entry name" value="NUCLEAR MOVEMENT PROTEIN NUDC"/>
    <property type="match status" value="1"/>
</dbReference>
<dbReference type="AlphaFoldDB" id="A0A7S1VPT8"/>
<evidence type="ECO:0000256" key="3">
    <source>
        <dbReference type="ARBA" id="ARBA00022723"/>
    </source>
</evidence>
<dbReference type="Pfam" id="PF01753">
    <property type="entry name" value="zf-MYND"/>
    <property type="match status" value="1"/>
</dbReference>
<evidence type="ECO:0000256" key="7">
    <source>
        <dbReference type="SAM" id="MobiDB-lite"/>
    </source>
</evidence>
<reference evidence="10" key="1">
    <citation type="submission" date="2021-01" db="EMBL/GenBank/DDBJ databases">
        <authorList>
            <person name="Corre E."/>
            <person name="Pelletier E."/>
            <person name="Niang G."/>
            <person name="Scheremetjew M."/>
            <person name="Finn R."/>
            <person name="Kale V."/>
            <person name="Holt S."/>
            <person name="Cochrane G."/>
            <person name="Meng A."/>
            <person name="Brown T."/>
            <person name="Cohen L."/>
        </authorList>
    </citation>
    <scope>NUCLEOTIDE SEQUENCE</scope>
    <source>
        <strain evidence="10">ATCC 50979</strain>
    </source>
</reference>
<feature type="region of interest" description="Disordered" evidence="7">
    <location>
        <begin position="71"/>
        <end position="126"/>
    </location>
</feature>
<dbReference type="Gene3D" id="1.10.260.100">
    <property type="match status" value="1"/>
</dbReference>
<evidence type="ECO:0000256" key="2">
    <source>
        <dbReference type="ARBA" id="ARBA00022490"/>
    </source>
</evidence>
<feature type="compositionally biased region" description="Acidic residues" evidence="7">
    <location>
        <begin position="97"/>
        <end position="107"/>
    </location>
</feature>
<evidence type="ECO:0000256" key="5">
    <source>
        <dbReference type="ARBA" id="ARBA00022833"/>
    </source>
</evidence>
<evidence type="ECO:0000256" key="1">
    <source>
        <dbReference type="ARBA" id="ARBA00004496"/>
    </source>
</evidence>
<organism evidence="10">
    <name type="scientific">Sexangularia sp. CB-2014</name>
    <dbReference type="NCBI Taxonomy" id="1486929"/>
    <lineage>
        <taxon>Eukaryota</taxon>
        <taxon>Amoebozoa</taxon>
        <taxon>Tubulinea</taxon>
        <taxon>Elardia</taxon>
        <taxon>Arcellinida</taxon>
        <taxon>Arcellinida incertae sedis</taxon>
        <taxon>Sexangularia</taxon>
    </lineage>
</organism>
<keyword evidence="2" id="KW-0963">Cytoplasm</keyword>
<proteinExistence type="predicted"/>